<gene>
    <name evidence="4" type="ORF">MNBD_GAMMA26-1762</name>
</gene>
<comment type="subcellular location">
    <subcellularLocation>
        <location evidence="1">Cytoplasm</location>
    </subcellularLocation>
</comment>
<organism evidence="4">
    <name type="scientific">hydrothermal vent metagenome</name>
    <dbReference type="NCBI Taxonomy" id="652676"/>
    <lineage>
        <taxon>unclassified sequences</taxon>
        <taxon>metagenomes</taxon>
        <taxon>ecological metagenomes</taxon>
    </lineage>
</organism>
<dbReference type="EMBL" id="UOFX01000032">
    <property type="protein sequence ID" value="VAX07824.1"/>
    <property type="molecule type" value="Genomic_DNA"/>
</dbReference>
<feature type="domain" description="UspA" evidence="3">
    <location>
        <begin position="4"/>
        <end position="143"/>
    </location>
</feature>
<dbReference type="SUPFAM" id="SSF52402">
    <property type="entry name" value="Adenine nucleotide alpha hydrolases-like"/>
    <property type="match status" value="2"/>
</dbReference>
<protein>
    <submittedName>
        <fullName evidence="4">Universal stress protein family 1</fullName>
    </submittedName>
</protein>
<dbReference type="PANTHER" id="PTHR47892">
    <property type="entry name" value="UNIVERSAL STRESS PROTEIN E"/>
    <property type="match status" value="1"/>
</dbReference>
<dbReference type="PRINTS" id="PR01438">
    <property type="entry name" value="UNVRSLSTRESS"/>
</dbReference>
<evidence type="ECO:0000313" key="4">
    <source>
        <dbReference type="EMBL" id="VAX07824.1"/>
    </source>
</evidence>
<dbReference type="PANTHER" id="PTHR47892:SF1">
    <property type="entry name" value="UNIVERSAL STRESS PROTEIN E"/>
    <property type="match status" value="1"/>
</dbReference>
<accession>A0A3B1B779</accession>
<name>A0A3B1B779_9ZZZZ</name>
<dbReference type="AlphaFoldDB" id="A0A3B1B779"/>
<dbReference type="GO" id="GO:0005737">
    <property type="term" value="C:cytoplasm"/>
    <property type="evidence" value="ECO:0007669"/>
    <property type="project" value="UniProtKB-SubCell"/>
</dbReference>
<keyword evidence="2" id="KW-0963">Cytoplasm</keyword>
<dbReference type="Gene3D" id="3.40.50.12370">
    <property type="match status" value="1"/>
</dbReference>
<dbReference type="InterPro" id="IPR006016">
    <property type="entry name" value="UspA"/>
</dbReference>
<proteinExistence type="predicted"/>
<reference evidence="4" key="1">
    <citation type="submission" date="2018-06" db="EMBL/GenBank/DDBJ databases">
        <authorList>
            <person name="Zhirakovskaya E."/>
        </authorList>
    </citation>
    <scope>NUCLEOTIDE SEQUENCE</scope>
</reference>
<evidence type="ECO:0000256" key="2">
    <source>
        <dbReference type="ARBA" id="ARBA00022490"/>
    </source>
</evidence>
<feature type="domain" description="UspA" evidence="3">
    <location>
        <begin position="176"/>
        <end position="316"/>
    </location>
</feature>
<dbReference type="Pfam" id="PF00582">
    <property type="entry name" value="Usp"/>
    <property type="match status" value="2"/>
</dbReference>
<evidence type="ECO:0000256" key="1">
    <source>
        <dbReference type="ARBA" id="ARBA00004496"/>
    </source>
</evidence>
<sequence length="330" mass="36713">MRRFKNILCVVISEQAYKPALQRAVALAEQNQARLTVVDVIEPVSLASNLPYEGLSREDFQAALLRFHDKRLATLLAPYREHFEIQHRVLEGPLFLAIIREVLRHHYDLVIKVTETQDWLTRLFGSDDMHLLRKCPSPVWLIKPTSPPSYQHILAAIDVEDDDSAPAKKAEQQHALSKQILQMASALALSNSAKLSIVHVWEAFGEGVMRGGLISTPQEKVNAYIEQVRRQHQTRVDQLIAEMATNVGVDSMKRLKPQLNLLKGGARREIPLLAKNIDADLLVMGTVARTGIPGFIMGNTAESILNQIDCSVIAIKPSGFVSPVTLEGNG</sequence>
<dbReference type="InterPro" id="IPR006015">
    <property type="entry name" value="Universal_stress_UspA"/>
</dbReference>
<evidence type="ECO:0000259" key="3">
    <source>
        <dbReference type="Pfam" id="PF00582"/>
    </source>
</evidence>